<name>A0ABW3VSK6_9PSEU</name>
<dbReference type="EMBL" id="JBHTMB010000338">
    <property type="protein sequence ID" value="MFD1238164.1"/>
    <property type="molecule type" value="Genomic_DNA"/>
</dbReference>
<protein>
    <submittedName>
        <fullName evidence="2">DUF6194 family protein</fullName>
    </submittedName>
</protein>
<comment type="caution">
    <text evidence="2">The sequence shown here is derived from an EMBL/GenBank/DDBJ whole genome shotgun (WGS) entry which is preliminary data.</text>
</comment>
<evidence type="ECO:0000313" key="2">
    <source>
        <dbReference type="EMBL" id="MFD1238164.1"/>
    </source>
</evidence>
<sequence>MDPATIEAHIHALGGVETMTLGDDRFFIHNPDGDLPGERKMPFATIVTSDAYDSAYDLGREGVYRLNIGLPRDSYRRLFGTPPAARADGGPLDTGHDATVLDVVVPHPVYASQQWVCVLNPGDETVATTVGPLLAEAHDFAARKSANRAARTGG</sequence>
<dbReference type="Pfam" id="PF19694">
    <property type="entry name" value="DUF6194"/>
    <property type="match status" value="1"/>
</dbReference>
<accession>A0ABW3VSK6</accession>
<proteinExistence type="predicted"/>
<gene>
    <name evidence="2" type="ORF">ACFQ34_33210</name>
</gene>
<keyword evidence="3" id="KW-1185">Reference proteome</keyword>
<evidence type="ECO:0000313" key="3">
    <source>
        <dbReference type="Proteomes" id="UP001597182"/>
    </source>
</evidence>
<reference evidence="3" key="1">
    <citation type="journal article" date="2019" name="Int. J. Syst. Evol. Microbiol.">
        <title>The Global Catalogue of Microorganisms (GCM) 10K type strain sequencing project: providing services to taxonomists for standard genome sequencing and annotation.</title>
        <authorList>
            <consortium name="The Broad Institute Genomics Platform"/>
            <consortium name="The Broad Institute Genome Sequencing Center for Infectious Disease"/>
            <person name="Wu L."/>
            <person name="Ma J."/>
        </authorList>
    </citation>
    <scope>NUCLEOTIDE SEQUENCE [LARGE SCALE GENOMIC DNA]</scope>
    <source>
        <strain evidence="3">CCUG 49018</strain>
    </source>
</reference>
<dbReference type="Proteomes" id="UP001597182">
    <property type="component" value="Unassembled WGS sequence"/>
</dbReference>
<organism evidence="2 3">
    <name type="scientific">Pseudonocardia benzenivorans</name>
    <dbReference type="NCBI Taxonomy" id="228005"/>
    <lineage>
        <taxon>Bacteria</taxon>
        <taxon>Bacillati</taxon>
        <taxon>Actinomycetota</taxon>
        <taxon>Actinomycetes</taxon>
        <taxon>Pseudonocardiales</taxon>
        <taxon>Pseudonocardiaceae</taxon>
        <taxon>Pseudonocardia</taxon>
    </lineage>
</organism>
<dbReference type="RefSeq" id="WP_339124507.1">
    <property type="nucleotide sequence ID" value="NZ_BAABKS010000071.1"/>
</dbReference>
<dbReference type="InterPro" id="IPR045676">
    <property type="entry name" value="DUF6194"/>
</dbReference>
<feature type="domain" description="DUF6194" evidence="1">
    <location>
        <begin position="1"/>
        <end position="149"/>
    </location>
</feature>
<evidence type="ECO:0000259" key="1">
    <source>
        <dbReference type="Pfam" id="PF19694"/>
    </source>
</evidence>